<evidence type="ECO:0000313" key="4">
    <source>
        <dbReference type="Proteomes" id="UP001296967"/>
    </source>
</evidence>
<comment type="caution">
    <text evidence="3">The sequence shown here is derived from an EMBL/GenBank/DDBJ whole genome shotgun (WGS) entry which is preliminary data.</text>
</comment>
<accession>A0AAJ0UHS8</accession>
<gene>
    <name evidence="3" type="ORF">CCR82_14535</name>
</gene>
<evidence type="ECO:0000313" key="3">
    <source>
        <dbReference type="EMBL" id="MBK5931704.1"/>
    </source>
</evidence>
<keyword evidence="4" id="KW-1185">Reference proteome</keyword>
<feature type="coiled-coil region" evidence="1">
    <location>
        <begin position="28"/>
        <end position="105"/>
    </location>
</feature>
<evidence type="ECO:0000256" key="2">
    <source>
        <dbReference type="SAM" id="Phobius"/>
    </source>
</evidence>
<feature type="transmembrane region" description="Helical" evidence="2">
    <location>
        <begin position="135"/>
        <end position="157"/>
    </location>
</feature>
<dbReference type="RefSeq" id="WP_201246542.1">
    <property type="nucleotide sequence ID" value="NZ_NHSF01000068.1"/>
</dbReference>
<keyword evidence="1" id="KW-0175">Coiled coil</keyword>
<organism evidence="3 4">
    <name type="scientific">Halochromatium salexigens</name>
    <name type="common">Chromatium salexigens</name>
    <dbReference type="NCBI Taxonomy" id="49447"/>
    <lineage>
        <taxon>Bacteria</taxon>
        <taxon>Pseudomonadati</taxon>
        <taxon>Pseudomonadota</taxon>
        <taxon>Gammaproteobacteria</taxon>
        <taxon>Chromatiales</taxon>
        <taxon>Chromatiaceae</taxon>
        <taxon>Halochromatium</taxon>
    </lineage>
</organism>
<sequence length="163" mass="19033">MTLRQKDIDFIKENLSNWLEELAIIAPVRNQQDQLERLEAIETALEQQRRFLKGQGEQIDRRISSIQQTIERQQESSETRLTNLHDEIEQRLTRLEKRIEATDKRSQGQDKHFPHLQDVIEQQGKDINRRISRSLLLTFLVIVVIGALISVEILKLVTTGSLI</sequence>
<keyword evidence="2" id="KW-0812">Transmembrane</keyword>
<name>A0AAJ0UHS8_HALSE</name>
<proteinExistence type="predicted"/>
<reference evidence="3" key="2">
    <citation type="journal article" date="2020" name="Microorganisms">
        <title>Osmotic Adaptation and Compatible Solute Biosynthesis of Phototrophic Bacteria as Revealed from Genome Analyses.</title>
        <authorList>
            <person name="Imhoff J.F."/>
            <person name="Rahn T."/>
            <person name="Kunzel S."/>
            <person name="Keller A."/>
            <person name="Neulinger S.C."/>
        </authorList>
    </citation>
    <scope>NUCLEOTIDE SEQUENCE</scope>
    <source>
        <strain evidence="3">DSM 4395</strain>
    </source>
</reference>
<reference evidence="3" key="1">
    <citation type="submission" date="2017-05" db="EMBL/GenBank/DDBJ databases">
        <authorList>
            <person name="Imhoff J.F."/>
            <person name="Rahn T."/>
            <person name="Kuenzel S."/>
            <person name="Neulinger S.C."/>
        </authorList>
    </citation>
    <scope>NUCLEOTIDE SEQUENCE</scope>
    <source>
        <strain evidence="3">DSM 4395</strain>
    </source>
</reference>
<evidence type="ECO:0000256" key="1">
    <source>
        <dbReference type="SAM" id="Coils"/>
    </source>
</evidence>
<dbReference type="EMBL" id="NHSF01000068">
    <property type="protein sequence ID" value="MBK5931704.1"/>
    <property type="molecule type" value="Genomic_DNA"/>
</dbReference>
<keyword evidence="2" id="KW-0472">Membrane</keyword>
<dbReference type="AlphaFoldDB" id="A0AAJ0UHS8"/>
<protein>
    <submittedName>
        <fullName evidence="3">Uncharacterized protein</fullName>
    </submittedName>
</protein>
<dbReference type="SUPFAM" id="SSF58100">
    <property type="entry name" value="Bacterial hemolysins"/>
    <property type="match status" value="1"/>
</dbReference>
<dbReference type="Proteomes" id="UP001296967">
    <property type="component" value="Unassembled WGS sequence"/>
</dbReference>
<keyword evidence="2" id="KW-1133">Transmembrane helix</keyword>